<proteinExistence type="predicted"/>
<dbReference type="EMBL" id="LR796567">
    <property type="protein sequence ID" value="CAB4151991.1"/>
    <property type="molecule type" value="Genomic_DNA"/>
</dbReference>
<evidence type="ECO:0000313" key="1">
    <source>
        <dbReference type="EMBL" id="CAB4151991.1"/>
    </source>
</evidence>
<accession>A0A6J5N1J9</accession>
<protein>
    <submittedName>
        <fullName evidence="1">Uncharacterized protein</fullName>
    </submittedName>
</protein>
<gene>
    <name evidence="1" type="ORF">UFOVP589_48</name>
</gene>
<name>A0A6J5N1J9_9CAUD</name>
<organism evidence="1">
    <name type="scientific">uncultured Caudovirales phage</name>
    <dbReference type="NCBI Taxonomy" id="2100421"/>
    <lineage>
        <taxon>Viruses</taxon>
        <taxon>Duplodnaviria</taxon>
        <taxon>Heunggongvirae</taxon>
        <taxon>Uroviricota</taxon>
        <taxon>Caudoviricetes</taxon>
        <taxon>Peduoviridae</taxon>
        <taxon>Maltschvirus</taxon>
        <taxon>Maltschvirus maltsch</taxon>
    </lineage>
</organism>
<reference evidence="1" key="1">
    <citation type="submission" date="2020-04" db="EMBL/GenBank/DDBJ databases">
        <authorList>
            <person name="Chiriac C."/>
            <person name="Salcher M."/>
            <person name="Ghai R."/>
            <person name="Kavagutti S V."/>
        </authorList>
    </citation>
    <scope>NUCLEOTIDE SEQUENCE</scope>
</reference>
<sequence>MKMTEMLNATLARAAALQAEQPKRKIWMCGKGFDIEGVGRVNCSLQDVATGLYGVRPHWRRTWELNGKRIAAAKLAQIVGH</sequence>